<proteinExistence type="predicted"/>
<dbReference type="GO" id="GO:0016491">
    <property type="term" value="F:oxidoreductase activity"/>
    <property type="evidence" value="ECO:0007669"/>
    <property type="project" value="InterPro"/>
</dbReference>
<protein>
    <submittedName>
        <fullName evidence="2">Thioredoxin-like protein</fullName>
    </submittedName>
</protein>
<dbReference type="EMBL" id="JARIHO010000029">
    <property type="protein sequence ID" value="KAJ7337446.1"/>
    <property type="molecule type" value="Genomic_DNA"/>
</dbReference>
<reference evidence="2" key="1">
    <citation type="submission" date="2023-03" db="EMBL/GenBank/DDBJ databases">
        <title>Massive genome expansion in bonnet fungi (Mycena s.s.) driven by repeated elements and novel gene families across ecological guilds.</title>
        <authorList>
            <consortium name="Lawrence Berkeley National Laboratory"/>
            <person name="Harder C.B."/>
            <person name="Miyauchi S."/>
            <person name="Viragh M."/>
            <person name="Kuo A."/>
            <person name="Thoen E."/>
            <person name="Andreopoulos B."/>
            <person name="Lu D."/>
            <person name="Skrede I."/>
            <person name="Drula E."/>
            <person name="Henrissat B."/>
            <person name="Morin E."/>
            <person name="Kohler A."/>
            <person name="Barry K."/>
            <person name="LaButti K."/>
            <person name="Morin E."/>
            <person name="Salamov A."/>
            <person name="Lipzen A."/>
            <person name="Mereny Z."/>
            <person name="Hegedus B."/>
            <person name="Baldrian P."/>
            <person name="Stursova M."/>
            <person name="Weitz H."/>
            <person name="Taylor A."/>
            <person name="Grigoriev I.V."/>
            <person name="Nagy L.G."/>
            <person name="Martin F."/>
            <person name="Kauserud H."/>
        </authorList>
    </citation>
    <scope>NUCLEOTIDE SEQUENCE</scope>
    <source>
        <strain evidence="2">CBHHK002</strain>
    </source>
</reference>
<dbReference type="Gene3D" id="3.40.30.10">
    <property type="entry name" value="Glutaredoxin"/>
    <property type="match status" value="1"/>
</dbReference>
<dbReference type="PANTHER" id="PTHR13887">
    <property type="entry name" value="GLUTATHIONE S-TRANSFERASE KAPPA"/>
    <property type="match status" value="1"/>
</dbReference>
<evidence type="ECO:0000259" key="1">
    <source>
        <dbReference type="Pfam" id="PF01323"/>
    </source>
</evidence>
<organism evidence="2 3">
    <name type="scientific">Mycena albidolilacea</name>
    <dbReference type="NCBI Taxonomy" id="1033008"/>
    <lineage>
        <taxon>Eukaryota</taxon>
        <taxon>Fungi</taxon>
        <taxon>Dikarya</taxon>
        <taxon>Basidiomycota</taxon>
        <taxon>Agaricomycotina</taxon>
        <taxon>Agaricomycetes</taxon>
        <taxon>Agaricomycetidae</taxon>
        <taxon>Agaricales</taxon>
        <taxon>Marasmiineae</taxon>
        <taxon>Mycenaceae</taxon>
        <taxon>Mycena</taxon>
    </lineage>
</organism>
<dbReference type="SUPFAM" id="SSF52833">
    <property type="entry name" value="Thioredoxin-like"/>
    <property type="match status" value="1"/>
</dbReference>
<dbReference type="PANTHER" id="PTHR13887:SF41">
    <property type="entry name" value="THIOREDOXIN SUPERFAMILY PROTEIN"/>
    <property type="match status" value="1"/>
</dbReference>
<evidence type="ECO:0000313" key="3">
    <source>
        <dbReference type="Proteomes" id="UP001218218"/>
    </source>
</evidence>
<feature type="domain" description="DSBA-like thioredoxin" evidence="1">
    <location>
        <begin position="13"/>
        <end position="215"/>
    </location>
</feature>
<dbReference type="CDD" id="cd03024">
    <property type="entry name" value="DsbA_FrnE"/>
    <property type="match status" value="1"/>
</dbReference>
<gene>
    <name evidence="2" type="ORF">DFH08DRAFT_876868</name>
</gene>
<dbReference type="Pfam" id="PF01323">
    <property type="entry name" value="DSBA"/>
    <property type="match status" value="1"/>
</dbReference>
<dbReference type="AlphaFoldDB" id="A0AAD6ZSS8"/>
<sequence length="237" mass="25589">MAATVLKPISLQIISDSICPFCYIGYKQITLAIAAAKKENLPIDFKLRFKPFLLDPSLSVTAPQDKRKRFAEKFGAARAEGIESQMKARGKSVGIDFAFGGTIRQTTDSHRLLAKAYAIGGEPAQRAVAEALFAGYFEHEQDIGSHEFLAASAVKAGVFGTEAEATTWLAGSEEKDGVQKDIMQAMRLGVSGVPFVILDDKYAVSGAQGEETFLEIFRKLATGNKLAVESDDGDLCE</sequence>
<dbReference type="Proteomes" id="UP001218218">
    <property type="component" value="Unassembled WGS sequence"/>
</dbReference>
<dbReference type="InterPro" id="IPR036249">
    <property type="entry name" value="Thioredoxin-like_sf"/>
</dbReference>
<accession>A0AAD6ZSS8</accession>
<dbReference type="InterPro" id="IPR001853">
    <property type="entry name" value="DSBA-like_thioredoxin_dom"/>
</dbReference>
<comment type="caution">
    <text evidence="2">The sequence shown here is derived from an EMBL/GenBank/DDBJ whole genome shotgun (WGS) entry which is preliminary data.</text>
</comment>
<evidence type="ECO:0000313" key="2">
    <source>
        <dbReference type="EMBL" id="KAJ7337446.1"/>
    </source>
</evidence>
<keyword evidence="3" id="KW-1185">Reference proteome</keyword>
<name>A0AAD6ZSS8_9AGAR</name>